<name>A0A9P5SES1_9FUNG</name>
<dbReference type="AlphaFoldDB" id="A0A9P5SES1"/>
<reference evidence="2" key="1">
    <citation type="journal article" date="2020" name="Fungal Divers.">
        <title>Resolving the Mortierellaceae phylogeny through synthesis of multi-gene phylogenetics and phylogenomics.</title>
        <authorList>
            <person name="Vandepol N."/>
            <person name="Liber J."/>
            <person name="Desiro A."/>
            <person name="Na H."/>
            <person name="Kennedy M."/>
            <person name="Barry K."/>
            <person name="Grigoriev I.V."/>
            <person name="Miller A.N."/>
            <person name="O'Donnell K."/>
            <person name="Stajich J.E."/>
            <person name="Bonito G."/>
        </authorList>
    </citation>
    <scope>NUCLEOTIDE SEQUENCE</scope>
    <source>
        <strain evidence="2">NVP1</strain>
    </source>
</reference>
<evidence type="ECO:0000256" key="1">
    <source>
        <dbReference type="SAM" id="MobiDB-lite"/>
    </source>
</evidence>
<sequence length="67" mass="7518">NALYKRHKSQPAPDETYTVGHRARDDDLHVVKTGSLTEDGTKLHLHELTVGPGIFQEVHFRTLGTPE</sequence>
<keyword evidence="3" id="KW-1185">Reference proteome</keyword>
<evidence type="ECO:0000313" key="2">
    <source>
        <dbReference type="EMBL" id="KAF9325269.1"/>
    </source>
</evidence>
<dbReference type="EMBL" id="JAAAUY010000950">
    <property type="protein sequence ID" value="KAF9325269.1"/>
    <property type="molecule type" value="Genomic_DNA"/>
</dbReference>
<accession>A0A9P5SES1</accession>
<evidence type="ECO:0000313" key="3">
    <source>
        <dbReference type="Proteomes" id="UP000696485"/>
    </source>
</evidence>
<gene>
    <name evidence="2" type="ORF">BG006_011251</name>
</gene>
<feature type="non-terminal residue" evidence="2">
    <location>
        <position position="1"/>
    </location>
</feature>
<organism evidence="2 3">
    <name type="scientific">Podila minutissima</name>
    <dbReference type="NCBI Taxonomy" id="64525"/>
    <lineage>
        <taxon>Eukaryota</taxon>
        <taxon>Fungi</taxon>
        <taxon>Fungi incertae sedis</taxon>
        <taxon>Mucoromycota</taxon>
        <taxon>Mortierellomycotina</taxon>
        <taxon>Mortierellomycetes</taxon>
        <taxon>Mortierellales</taxon>
        <taxon>Mortierellaceae</taxon>
        <taxon>Podila</taxon>
    </lineage>
</organism>
<feature type="region of interest" description="Disordered" evidence="1">
    <location>
        <begin position="1"/>
        <end position="23"/>
    </location>
</feature>
<dbReference type="Proteomes" id="UP000696485">
    <property type="component" value="Unassembled WGS sequence"/>
</dbReference>
<protein>
    <submittedName>
        <fullName evidence="2">Uncharacterized protein</fullName>
    </submittedName>
</protein>
<comment type="caution">
    <text evidence="2">The sequence shown here is derived from an EMBL/GenBank/DDBJ whole genome shotgun (WGS) entry which is preliminary data.</text>
</comment>
<proteinExistence type="predicted"/>